<keyword evidence="2" id="KW-1185">Reference proteome</keyword>
<gene>
    <name evidence="1" type="ORF">TM5383_01994</name>
</gene>
<dbReference type="InterPro" id="IPR036977">
    <property type="entry name" value="DNA_primase_Znf_CHC2"/>
</dbReference>
<accession>A0A0P1GQ85</accession>
<dbReference type="RefSeq" id="WP_197407392.1">
    <property type="nucleotide sequence ID" value="NZ_CYSF01000008.1"/>
</dbReference>
<dbReference type="GO" id="GO:0003677">
    <property type="term" value="F:DNA binding"/>
    <property type="evidence" value="ECO:0007669"/>
    <property type="project" value="InterPro"/>
</dbReference>
<evidence type="ECO:0000313" key="2">
    <source>
        <dbReference type="Proteomes" id="UP000051681"/>
    </source>
</evidence>
<sequence>MHPYDIESRWRNAKPQSAFSKNIFDEVNARAAGQVENLITRWFANYPKKIGNELQWLNPTRNDNKVGSFSVNKHTGKWADFATGDKGGDVISLYAYVHGVSQLEAARVLADELGVSL</sequence>
<dbReference type="AlphaFoldDB" id="A0A0P1GQ85"/>
<dbReference type="GO" id="GO:0006260">
    <property type="term" value="P:DNA replication"/>
    <property type="evidence" value="ECO:0007669"/>
    <property type="project" value="InterPro"/>
</dbReference>
<dbReference type="Gene3D" id="3.90.580.10">
    <property type="entry name" value="Zinc finger, CHC2-type domain"/>
    <property type="match status" value="1"/>
</dbReference>
<organism evidence="1 2">
    <name type="scientific">Thalassovita mediterranea</name>
    <dbReference type="NCBI Taxonomy" id="340021"/>
    <lineage>
        <taxon>Bacteria</taxon>
        <taxon>Pseudomonadati</taxon>
        <taxon>Pseudomonadota</taxon>
        <taxon>Alphaproteobacteria</taxon>
        <taxon>Rhodobacterales</taxon>
        <taxon>Roseobacteraceae</taxon>
        <taxon>Thalassovita</taxon>
    </lineage>
</organism>
<dbReference type="EMBL" id="CYSF01000008">
    <property type="protein sequence ID" value="CUH84776.1"/>
    <property type="molecule type" value="Genomic_DNA"/>
</dbReference>
<name>A0A0P1GQ85_9RHOB</name>
<dbReference type="SUPFAM" id="SSF57783">
    <property type="entry name" value="Zinc beta-ribbon"/>
    <property type="match status" value="1"/>
</dbReference>
<reference evidence="1 2" key="1">
    <citation type="submission" date="2015-09" db="EMBL/GenBank/DDBJ databases">
        <authorList>
            <consortium name="Swine Surveillance"/>
        </authorList>
    </citation>
    <scope>NUCLEOTIDE SEQUENCE [LARGE SCALE GENOMIC DNA]</scope>
    <source>
        <strain evidence="1 2">CECT 8383</strain>
    </source>
</reference>
<evidence type="ECO:0000313" key="1">
    <source>
        <dbReference type="EMBL" id="CUH84776.1"/>
    </source>
</evidence>
<proteinExistence type="predicted"/>
<dbReference type="Proteomes" id="UP000051681">
    <property type="component" value="Unassembled WGS sequence"/>
</dbReference>
<dbReference type="GO" id="GO:0008270">
    <property type="term" value="F:zinc ion binding"/>
    <property type="evidence" value="ECO:0007669"/>
    <property type="project" value="InterPro"/>
</dbReference>
<protein>
    <submittedName>
        <fullName evidence="1">DNA primase (Bacterial type)</fullName>
    </submittedName>
</protein>